<feature type="compositionally biased region" description="Low complexity" evidence="1">
    <location>
        <begin position="150"/>
        <end position="159"/>
    </location>
</feature>
<name>B8ACP0_ORYSI</name>
<dbReference type="AlphaFoldDB" id="B8ACP0"/>
<feature type="compositionally biased region" description="Basic residues" evidence="1">
    <location>
        <begin position="132"/>
        <end position="149"/>
    </location>
</feature>
<sequence>MTSSPFTIGALLTISARRAWRQSPSRVRELLVGEVLVEALPHSDTHTMPALKDTAARPRSPLASPAPLLHPRPEPPLARRHHRRARLPLDRHTPHIPRLLLCLCPEPPLAVLAHRVARHFAATLVRRRLRRSGTALARHHHRRASRARSRPSTSTSCRG</sequence>
<dbReference type="Gramene" id="BGIOSGA003305-TA">
    <property type="protein sequence ID" value="BGIOSGA003305-PA"/>
    <property type="gene ID" value="BGIOSGA003305"/>
</dbReference>
<dbReference type="HOGENOM" id="CLU_1663609_0_0_1"/>
<gene>
    <name evidence="2" type="ORF">OsI_01470</name>
</gene>
<keyword evidence="3" id="KW-1185">Reference proteome</keyword>
<evidence type="ECO:0000256" key="1">
    <source>
        <dbReference type="SAM" id="MobiDB-lite"/>
    </source>
</evidence>
<dbReference type="EMBL" id="CM000126">
    <property type="protein sequence ID" value="EEC70444.1"/>
    <property type="molecule type" value="Genomic_DNA"/>
</dbReference>
<organism evidence="2 3">
    <name type="scientific">Oryza sativa subsp. indica</name>
    <name type="common">Rice</name>
    <dbReference type="NCBI Taxonomy" id="39946"/>
    <lineage>
        <taxon>Eukaryota</taxon>
        <taxon>Viridiplantae</taxon>
        <taxon>Streptophyta</taxon>
        <taxon>Embryophyta</taxon>
        <taxon>Tracheophyta</taxon>
        <taxon>Spermatophyta</taxon>
        <taxon>Magnoliopsida</taxon>
        <taxon>Liliopsida</taxon>
        <taxon>Poales</taxon>
        <taxon>Poaceae</taxon>
        <taxon>BOP clade</taxon>
        <taxon>Oryzoideae</taxon>
        <taxon>Oryzeae</taxon>
        <taxon>Oryzinae</taxon>
        <taxon>Oryza</taxon>
        <taxon>Oryza sativa</taxon>
    </lineage>
</organism>
<dbReference type="Proteomes" id="UP000007015">
    <property type="component" value="Chromosome 1"/>
</dbReference>
<evidence type="ECO:0000313" key="2">
    <source>
        <dbReference type="EMBL" id="EEC70444.1"/>
    </source>
</evidence>
<evidence type="ECO:0000313" key="3">
    <source>
        <dbReference type="Proteomes" id="UP000007015"/>
    </source>
</evidence>
<feature type="region of interest" description="Disordered" evidence="1">
    <location>
        <begin position="132"/>
        <end position="159"/>
    </location>
</feature>
<protein>
    <submittedName>
        <fullName evidence="2">Uncharacterized protein</fullName>
    </submittedName>
</protein>
<feature type="compositionally biased region" description="Low complexity" evidence="1">
    <location>
        <begin position="57"/>
        <end position="67"/>
    </location>
</feature>
<reference evidence="2 3" key="1">
    <citation type="journal article" date="2005" name="PLoS Biol.">
        <title>The genomes of Oryza sativa: a history of duplications.</title>
        <authorList>
            <person name="Yu J."/>
            <person name="Wang J."/>
            <person name="Lin W."/>
            <person name="Li S."/>
            <person name="Li H."/>
            <person name="Zhou J."/>
            <person name="Ni P."/>
            <person name="Dong W."/>
            <person name="Hu S."/>
            <person name="Zeng C."/>
            <person name="Zhang J."/>
            <person name="Zhang Y."/>
            <person name="Li R."/>
            <person name="Xu Z."/>
            <person name="Li S."/>
            <person name="Li X."/>
            <person name="Zheng H."/>
            <person name="Cong L."/>
            <person name="Lin L."/>
            <person name="Yin J."/>
            <person name="Geng J."/>
            <person name="Li G."/>
            <person name="Shi J."/>
            <person name="Liu J."/>
            <person name="Lv H."/>
            <person name="Li J."/>
            <person name="Wang J."/>
            <person name="Deng Y."/>
            <person name="Ran L."/>
            <person name="Shi X."/>
            <person name="Wang X."/>
            <person name="Wu Q."/>
            <person name="Li C."/>
            <person name="Ren X."/>
            <person name="Wang J."/>
            <person name="Wang X."/>
            <person name="Li D."/>
            <person name="Liu D."/>
            <person name="Zhang X."/>
            <person name="Ji Z."/>
            <person name="Zhao W."/>
            <person name="Sun Y."/>
            <person name="Zhang Z."/>
            <person name="Bao J."/>
            <person name="Han Y."/>
            <person name="Dong L."/>
            <person name="Ji J."/>
            <person name="Chen P."/>
            <person name="Wu S."/>
            <person name="Liu J."/>
            <person name="Xiao Y."/>
            <person name="Bu D."/>
            <person name="Tan J."/>
            <person name="Yang L."/>
            <person name="Ye C."/>
            <person name="Zhang J."/>
            <person name="Xu J."/>
            <person name="Zhou Y."/>
            <person name="Yu Y."/>
            <person name="Zhang B."/>
            <person name="Zhuang S."/>
            <person name="Wei H."/>
            <person name="Liu B."/>
            <person name="Lei M."/>
            <person name="Yu H."/>
            <person name="Li Y."/>
            <person name="Xu H."/>
            <person name="Wei S."/>
            <person name="He X."/>
            <person name="Fang L."/>
            <person name="Zhang Z."/>
            <person name="Zhang Y."/>
            <person name="Huang X."/>
            <person name="Su Z."/>
            <person name="Tong W."/>
            <person name="Li J."/>
            <person name="Tong Z."/>
            <person name="Li S."/>
            <person name="Ye J."/>
            <person name="Wang L."/>
            <person name="Fang L."/>
            <person name="Lei T."/>
            <person name="Chen C."/>
            <person name="Chen H."/>
            <person name="Xu Z."/>
            <person name="Li H."/>
            <person name="Huang H."/>
            <person name="Zhang F."/>
            <person name="Xu H."/>
            <person name="Li N."/>
            <person name="Zhao C."/>
            <person name="Li S."/>
            <person name="Dong L."/>
            <person name="Huang Y."/>
            <person name="Li L."/>
            <person name="Xi Y."/>
            <person name="Qi Q."/>
            <person name="Li W."/>
            <person name="Zhang B."/>
            <person name="Hu W."/>
            <person name="Zhang Y."/>
            <person name="Tian X."/>
            <person name="Jiao Y."/>
            <person name="Liang X."/>
            <person name="Jin J."/>
            <person name="Gao L."/>
            <person name="Zheng W."/>
            <person name="Hao B."/>
            <person name="Liu S."/>
            <person name="Wang W."/>
            <person name="Yuan L."/>
            <person name="Cao M."/>
            <person name="McDermott J."/>
            <person name="Samudrala R."/>
            <person name="Wang J."/>
            <person name="Wong G.K."/>
            <person name="Yang H."/>
        </authorList>
    </citation>
    <scope>NUCLEOTIDE SEQUENCE [LARGE SCALE GENOMIC DNA]</scope>
    <source>
        <strain evidence="3">cv. 93-11</strain>
    </source>
</reference>
<accession>B8ACP0</accession>
<feature type="region of interest" description="Disordered" evidence="1">
    <location>
        <begin position="55"/>
        <end position="80"/>
    </location>
</feature>
<proteinExistence type="predicted"/>